<keyword evidence="4" id="KW-1185">Reference proteome</keyword>
<feature type="transmembrane region" description="Helical" evidence="2">
    <location>
        <begin position="252"/>
        <end position="274"/>
    </location>
</feature>
<gene>
    <name evidence="3" type="ORF">GALMADRAFT_66282</name>
</gene>
<dbReference type="AlphaFoldDB" id="A0A067T4E6"/>
<keyword evidence="2" id="KW-0472">Membrane</keyword>
<feature type="region of interest" description="Disordered" evidence="1">
    <location>
        <begin position="294"/>
        <end position="322"/>
    </location>
</feature>
<feature type="compositionally biased region" description="Basic and acidic residues" evidence="1">
    <location>
        <begin position="305"/>
        <end position="314"/>
    </location>
</feature>
<reference evidence="4" key="1">
    <citation type="journal article" date="2014" name="Proc. Natl. Acad. Sci. U.S.A.">
        <title>Extensive sampling of basidiomycete genomes demonstrates inadequacy of the white-rot/brown-rot paradigm for wood decay fungi.</title>
        <authorList>
            <person name="Riley R."/>
            <person name="Salamov A.A."/>
            <person name="Brown D.W."/>
            <person name="Nagy L.G."/>
            <person name="Floudas D."/>
            <person name="Held B.W."/>
            <person name="Levasseur A."/>
            <person name="Lombard V."/>
            <person name="Morin E."/>
            <person name="Otillar R."/>
            <person name="Lindquist E.A."/>
            <person name="Sun H."/>
            <person name="LaButti K.M."/>
            <person name="Schmutz J."/>
            <person name="Jabbour D."/>
            <person name="Luo H."/>
            <person name="Baker S.E."/>
            <person name="Pisabarro A.G."/>
            <person name="Walton J.D."/>
            <person name="Blanchette R.A."/>
            <person name="Henrissat B."/>
            <person name="Martin F."/>
            <person name="Cullen D."/>
            <person name="Hibbett D.S."/>
            <person name="Grigoriev I.V."/>
        </authorList>
    </citation>
    <scope>NUCLEOTIDE SEQUENCE [LARGE SCALE GENOMIC DNA]</scope>
    <source>
        <strain evidence="4">CBS 339.88</strain>
    </source>
</reference>
<dbReference type="InterPro" id="IPR013920">
    <property type="entry name" value="DUF1774_fun"/>
</dbReference>
<feature type="transmembrane region" description="Helical" evidence="2">
    <location>
        <begin position="167"/>
        <end position="191"/>
    </location>
</feature>
<keyword evidence="2" id="KW-1133">Transmembrane helix</keyword>
<evidence type="ECO:0000256" key="1">
    <source>
        <dbReference type="SAM" id="MobiDB-lite"/>
    </source>
</evidence>
<feature type="transmembrane region" description="Helical" evidence="2">
    <location>
        <begin position="128"/>
        <end position="147"/>
    </location>
</feature>
<dbReference type="OrthoDB" id="3342455at2759"/>
<sequence length="322" mass="35079">MEALPLDLSHPSVKFYLALVRLQVLTPLSLLINIATTLICTLVANPSIAGVAHLYPTSLTPNSHAISAYVGLIWLAQVGYCVLLVVARKEETKKAMVSAVGLGLVFANVVMALWAVAFIMQWFLLSTILLGVLLALLIFSNLALLIYHGPDSSRPLDTALIHAPLRFFLILPLNILFPLTLFIALNLSYIPTPSGPPRDPAEYHSTAALGVLLGTNILGFLVIVTRRDIVWCVAATWISVSLWTALPKPASVYITSITFTALHPLGLIIASIYARFYTQPTRIALTGDDRRIYANGSRPSGAHPPEQEIERGPAEIEEENWG</sequence>
<feature type="transmembrane region" description="Helical" evidence="2">
    <location>
        <begin position="99"/>
        <end position="122"/>
    </location>
</feature>
<dbReference type="EMBL" id="KL142377">
    <property type="protein sequence ID" value="KDR77227.1"/>
    <property type="molecule type" value="Genomic_DNA"/>
</dbReference>
<feature type="transmembrane region" description="Helical" evidence="2">
    <location>
        <begin position="64"/>
        <end position="87"/>
    </location>
</feature>
<feature type="transmembrane region" description="Helical" evidence="2">
    <location>
        <begin position="203"/>
        <end position="224"/>
    </location>
</feature>
<dbReference type="STRING" id="685588.A0A067T4E6"/>
<protein>
    <submittedName>
        <fullName evidence="3">Uncharacterized protein</fullName>
    </submittedName>
</protein>
<evidence type="ECO:0000313" key="3">
    <source>
        <dbReference type="EMBL" id="KDR77227.1"/>
    </source>
</evidence>
<proteinExistence type="predicted"/>
<evidence type="ECO:0000313" key="4">
    <source>
        <dbReference type="Proteomes" id="UP000027222"/>
    </source>
</evidence>
<dbReference type="PANTHER" id="PTHR37992:SF1">
    <property type="entry name" value="DUF1774-DOMAIN-CONTAINING PROTEIN"/>
    <property type="match status" value="1"/>
</dbReference>
<dbReference type="PANTHER" id="PTHR37992">
    <property type="entry name" value="EXPRESSED PROTEIN"/>
    <property type="match status" value="1"/>
</dbReference>
<organism evidence="3 4">
    <name type="scientific">Galerina marginata (strain CBS 339.88)</name>
    <dbReference type="NCBI Taxonomy" id="685588"/>
    <lineage>
        <taxon>Eukaryota</taxon>
        <taxon>Fungi</taxon>
        <taxon>Dikarya</taxon>
        <taxon>Basidiomycota</taxon>
        <taxon>Agaricomycotina</taxon>
        <taxon>Agaricomycetes</taxon>
        <taxon>Agaricomycetidae</taxon>
        <taxon>Agaricales</taxon>
        <taxon>Agaricineae</taxon>
        <taxon>Strophariaceae</taxon>
        <taxon>Galerina</taxon>
    </lineage>
</organism>
<dbReference type="HOGENOM" id="CLU_033260_0_0_1"/>
<evidence type="ECO:0000256" key="2">
    <source>
        <dbReference type="SAM" id="Phobius"/>
    </source>
</evidence>
<keyword evidence="2" id="KW-0812">Transmembrane</keyword>
<feature type="transmembrane region" description="Helical" evidence="2">
    <location>
        <begin position="24"/>
        <end position="44"/>
    </location>
</feature>
<name>A0A067T4E6_GALM3</name>
<dbReference type="Proteomes" id="UP000027222">
    <property type="component" value="Unassembled WGS sequence"/>
</dbReference>
<feature type="transmembrane region" description="Helical" evidence="2">
    <location>
        <begin position="229"/>
        <end position="246"/>
    </location>
</feature>
<accession>A0A067T4E6</accession>